<dbReference type="InterPro" id="IPR000792">
    <property type="entry name" value="Tscrpt_reg_LuxR_C"/>
</dbReference>
<dbReference type="InterPro" id="IPR016032">
    <property type="entry name" value="Sig_transdc_resp-reg_C-effctor"/>
</dbReference>
<dbReference type="PROSITE" id="PS50043">
    <property type="entry name" value="HTH_LUXR_2"/>
    <property type="match status" value="1"/>
</dbReference>
<feature type="region of interest" description="Disordered" evidence="4">
    <location>
        <begin position="163"/>
        <end position="185"/>
    </location>
</feature>
<evidence type="ECO:0000259" key="5">
    <source>
        <dbReference type="PROSITE" id="PS50043"/>
    </source>
</evidence>
<reference evidence="6" key="1">
    <citation type="submission" date="2021-06" db="EMBL/GenBank/DDBJ databases">
        <title>Sequencing of actinobacteria type strains.</title>
        <authorList>
            <person name="Nguyen G.-S."/>
            <person name="Wentzel A."/>
        </authorList>
    </citation>
    <scope>NUCLEOTIDE SEQUENCE</scope>
    <source>
        <strain evidence="6">P38-E01</strain>
    </source>
</reference>
<name>A0A949JHC2_9ACTN</name>
<evidence type="ECO:0000256" key="4">
    <source>
        <dbReference type="SAM" id="MobiDB-lite"/>
    </source>
</evidence>
<dbReference type="CDD" id="cd06170">
    <property type="entry name" value="LuxR_C_like"/>
    <property type="match status" value="1"/>
</dbReference>
<keyword evidence="7" id="KW-1185">Reference proteome</keyword>
<dbReference type="InterPro" id="IPR036388">
    <property type="entry name" value="WH-like_DNA-bd_sf"/>
</dbReference>
<dbReference type="GO" id="GO:0003677">
    <property type="term" value="F:DNA binding"/>
    <property type="evidence" value="ECO:0007669"/>
    <property type="project" value="UniProtKB-KW"/>
</dbReference>
<keyword evidence="1" id="KW-0805">Transcription regulation</keyword>
<comment type="caution">
    <text evidence="6">The sequence shown here is derived from an EMBL/GenBank/DDBJ whole genome shotgun (WGS) entry which is preliminary data.</text>
</comment>
<evidence type="ECO:0000313" key="7">
    <source>
        <dbReference type="Proteomes" id="UP000694501"/>
    </source>
</evidence>
<gene>
    <name evidence="6" type="ORF">JGS22_001130</name>
</gene>
<dbReference type="Gene3D" id="1.10.10.10">
    <property type="entry name" value="Winged helix-like DNA-binding domain superfamily/Winged helix DNA-binding domain"/>
    <property type="match status" value="1"/>
</dbReference>
<protein>
    <submittedName>
        <fullName evidence="6">LuxR C-terminal-related transcriptional regulator</fullName>
    </submittedName>
</protein>
<dbReference type="PANTHER" id="PTHR44688">
    <property type="entry name" value="DNA-BINDING TRANSCRIPTIONAL ACTIVATOR DEVR_DOSR"/>
    <property type="match status" value="1"/>
</dbReference>
<dbReference type="PROSITE" id="PS00622">
    <property type="entry name" value="HTH_LUXR_1"/>
    <property type="match status" value="1"/>
</dbReference>
<dbReference type="Pfam" id="PF00196">
    <property type="entry name" value="GerE"/>
    <property type="match status" value="1"/>
</dbReference>
<dbReference type="EMBL" id="JAELVF020000001">
    <property type="protein sequence ID" value="MBU7596274.1"/>
    <property type="molecule type" value="Genomic_DNA"/>
</dbReference>
<evidence type="ECO:0000313" key="6">
    <source>
        <dbReference type="EMBL" id="MBU7596274.1"/>
    </source>
</evidence>
<proteinExistence type="predicted"/>
<accession>A0A949JHC2</accession>
<dbReference type="SMART" id="SM00421">
    <property type="entry name" value="HTH_LUXR"/>
    <property type="match status" value="1"/>
</dbReference>
<evidence type="ECO:0000256" key="3">
    <source>
        <dbReference type="ARBA" id="ARBA00023163"/>
    </source>
</evidence>
<evidence type="ECO:0000256" key="2">
    <source>
        <dbReference type="ARBA" id="ARBA00023125"/>
    </source>
</evidence>
<dbReference type="PANTHER" id="PTHR44688:SF16">
    <property type="entry name" value="DNA-BINDING TRANSCRIPTIONAL ACTIVATOR DEVR_DOSR"/>
    <property type="match status" value="1"/>
</dbReference>
<evidence type="ECO:0000256" key="1">
    <source>
        <dbReference type="ARBA" id="ARBA00023015"/>
    </source>
</evidence>
<dbReference type="Proteomes" id="UP000694501">
    <property type="component" value="Unassembled WGS sequence"/>
</dbReference>
<dbReference type="AlphaFoldDB" id="A0A949JHC2"/>
<keyword evidence="3" id="KW-0804">Transcription</keyword>
<feature type="region of interest" description="Disordered" evidence="4">
    <location>
        <begin position="107"/>
        <end position="129"/>
    </location>
</feature>
<feature type="domain" description="HTH luxR-type" evidence="5">
    <location>
        <begin position="119"/>
        <end position="184"/>
    </location>
</feature>
<dbReference type="SUPFAM" id="SSF46894">
    <property type="entry name" value="C-terminal effector domain of the bipartite response regulators"/>
    <property type="match status" value="1"/>
</dbReference>
<sequence length="185" mass="20216">MVAELESGLRGRDAPAASVALLWSRALLAECEQRWERAAVLFREAGLEYGKLDRPYPRALAVEAAFRCSLETGAEPETAELAYAVEQLTELGATWDASRARAVLRAQQPVTEERRSPGRPGYGDRLSPREREVADLAAAGLTNREIAGTLHLSPRTVEQHVARAMRKLGSPSRQDLGEVGEPENA</sequence>
<dbReference type="GO" id="GO:0006355">
    <property type="term" value="P:regulation of DNA-templated transcription"/>
    <property type="evidence" value="ECO:0007669"/>
    <property type="project" value="InterPro"/>
</dbReference>
<keyword evidence="2" id="KW-0238">DNA-binding</keyword>
<organism evidence="6 7">
    <name type="scientific">Streptomyces tardus</name>
    <dbReference type="NCBI Taxonomy" id="2780544"/>
    <lineage>
        <taxon>Bacteria</taxon>
        <taxon>Bacillati</taxon>
        <taxon>Actinomycetota</taxon>
        <taxon>Actinomycetes</taxon>
        <taxon>Kitasatosporales</taxon>
        <taxon>Streptomycetaceae</taxon>
        <taxon>Streptomyces</taxon>
    </lineage>
</organism>
<dbReference type="PRINTS" id="PR00038">
    <property type="entry name" value="HTHLUXR"/>
</dbReference>